<dbReference type="PhylomeDB" id="A0A0A2L8W1"/>
<evidence type="ECO:0000256" key="7">
    <source>
        <dbReference type="SAM" id="MobiDB-lite"/>
    </source>
</evidence>
<keyword evidence="11" id="KW-1185">Reference proteome</keyword>
<dbReference type="STRING" id="40296.A0A0A2L8W1"/>
<dbReference type="OMA" id="NAFQMQQ"/>
<dbReference type="SMART" id="SM00355">
    <property type="entry name" value="ZnF_C2H2"/>
    <property type="match status" value="2"/>
</dbReference>
<feature type="compositionally biased region" description="Polar residues" evidence="7">
    <location>
        <begin position="117"/>
        <end position="129"/>
    </location>
</feature>
<name>A0A0A2L8W1_PENIT</name>
<dbReference type="CDD" id="cd20908">
    <property type="entry name" value="SUF4-like"/>
    <property type="match status" value="1"/>
</dbReference>
<feature type="compositionally biased region" description="Low complexity" evidence="7">
    <location>
        <begin position="214"/>
        <end position="239"/>
    </location>
</feature>
<feature type="domain" description="BED-type" evidence="9">
    <location>
        <begin position="12"/>
        <end position="71"/>
    </location>
</feature>
<organism evidence="10 11">
    <name type="scientific">Penicillium italicum</name>
    <name type="common">Blue mold</name>
    <dbReference type="NCBI Taxonomy" id="40296"/>
    <lineage>
        <taxon>Eukaryota</taxon>
        <taxon>Fungi</taxon>
        <taxon>Dikarya</taxon>
        <taxon>Ascomycota</taxon>
        <taxon>Pezizomycotina</taxon>
        <taxon>Eurotiomycetes</taxon>
        <taxon>Eurotiomycetidae</taxon>
        <taxon>Eurotiales</taxon>
        <taxon>Aspergillaceae</taxon>
        <taxon>Penicillium</taxon>
    </lineage>
</organism>
<evidence type="ECO:0000256" key="3">
    <source>
        <dbReference type="ARBA" id="ARBA00022771"/>
    </source>
</evidence>
<dbReference type="InterPro" id="IPR003656">
    <property type="entry name" value="Znf_BED"/>
</dbReference>
<dbReference type="GO" id="GO:0003677">
    <property type="term" value="F:DNA binding"/>
    <property type="evidence" value="ECO:0007669"/>
    <property type="project" value="InterPro"/>
</dbReference>
<dbReference type="FunFam" id="3.30.160.60:FF:000354">
    <property type="entry name" value="C2H2 finger domain-containing protein"/>
    <property type="match status" value="1"/>
</dbReference>
<gene>
    <name evidence="10" type="ORF">PITC_072910</name>
</gene>
<feature type="compositionally biased region" description="Polar residues" evidence="7">
    <location>
        <begin position="315"/>
        <end position="324"/>
    </location>
</feature>
<dbReference type="SUPFAM" id="SSF57667">
    <property type="entry name" value="beta-beta-alpha zinc fingers"/>
    <property type="match status" value="1"/>
</dbReference>
<feature type="compositionally biased region" description="Low complexity" evidence="7">
    <location>
        <begin position="166"/>
        <end position="178"/>
    </location>
</feature>
<sequence length="418" mass="44557">MGKKRRGPSLEELLDRPWCYYCERDFDDLKILISHQKAKHFKCDNCNRRLNTAGGLSVHLSQVHKEQLTQVHNALPNRMGVDIEIFGMEGIPADVLKAHQQRVASQFQQAELDRQHATGNPPTGVSSGGQPAKKPKLEPVSDLKKRLAEHKARRAEALAGGSSGDVTPSSAVPSTSTPGGYAQPPQIAATPQYSYPQPYGGPPAGVTPHFSQTGSPSYSGYSPVGGQQVPGASPYTPSGYPSPYPAGLPAQPPVSYGAPPFPQQQPPPSDNRFTGLPAASNLPQRPAFAVPSVNAHEMQQMHRGHVPSPTPAASGYSNGSSAQPTEDVPTPVDNQISGAVNDVASKTEGSSKPKKEKTKPAVRLVYNDDTLSPEEKMAQLPRYAYVPDRNTQTALGELPGNVIVGAIQDSDTVIDPAH</sequence>
<dbReference type="HOGENOM" id="CLU_037132_0_1_1"/>
<evidence type="ECO:0000313" key="10">
    <source>
        <dbReference type="EMBL" id="KGO76409.1"/>
    </source>
</evidence>
<dbReference type="OrthoDB" id="1306014at2759"/>
<dbReference type="PROSITE" id="PS00028">
    <property type="entry name" value="ZINC_FINGER_C2H2_1"/>
    <property type="match status" value="1"/>
</dbReference>
<dbReference type="GO" id="GO:0005634">
    <property type="term" value="C:nucleus"/>
    <property type="evidence" value="ECO:0007669"/>
    <property type="project" value="UniProtKB-SubCell"/>
</dbReference>
<accession>A0A0A2L8W1</accession>
<dbReference type="GO" id="GO:0008270">
    <property type="term" value="F:zinc ion binding"/>
    <property type="evidence" value="ECO:0007669"/>
    <property type="project" value="UniProtKB-KW"/>
</dbReference>
<dbReference type="InterPro" id="IPR013087">
    <property type="entry name" value="Znf_C2H2_type"/>
</dbReference>
<dbReference type="PROSITE" id="PS50157">
    <property type="entry name" value="ZINC_FINGER_C2H2_2"/>
    <property type="match status" value="1"/>
</dbReference>
<dbReference type="PROSITE" id="PS50808">
    <property type="entry name" value="ZF_BED"/>
    <property type="match status" value="1"/>
</dbReference>
<feature type="domain" description="C2H2-type" evidence="8">
    <location>
        <begin position="41"/>
        <end position="69"/>
    </location>
</feature>
<dbReference type="Gene3D" id="3.30.160.60">
    <property type="entry name" value="Classic Zinc Finger"/>
    <property type="match status" value="1"/>
</dbReference>
<evidence type="ECO:0000256" key="5">
    <source>
        <dbReference type="ARBA" id="ARBA00023242"/>
    </source>
</evidence>
<keyword evidence="3 6" id="KW-0863">Zinc-finger</keyword>
<evidence type="ECO:0000256" key="6">
    <source>
        <dbReference type="PROSITE-ProRule" id="PRU00042"/>
    </source>
</evidence>
<reference evidence="10 11" key="1">
    <citation type="journal article" date="2015" name="Mol. Plant Microbe Interact.">
        <title>Genome, transcriptome, and functional analyses of Penicillium expansum provide new insights into secondary metabolism and pathogenicity.</title>
        <authorList>
            <person name="Ballester A.R."/>
            <person name="Marcet-Houben M."/>
            <person name="Levin E."/>
            <person name="Sela N."/>
            <person name="Selma-Lazaro C."/>
            <person name="Carmona L."/>
            <person name="Wisniewski M."/>
            <person name="Droby S."/>
            <person name="Gonzalez-Candelas L."/>
            <person name="Gabaldon T."/>
        </authorList>
    </citation>
    <scope>NUCLEOTIDE SEQUENCE [LARGE SCALE GENOMIC DNA]</scope>
    <source>
        <strain evidence="10 11">PHI-1</strain>
    </source>
</reference>
<protein>
    <submittedName>
        <fullName evidence="10">Zinc finger, BED-type predicted</fullName>
    </submittedName>
</protein>
<feature type="region of interest" description="Disordered" evidence="7">
    <location>
        <begin position="106"/>
        <end position="370"/>
    </location>
</feature>
<evidence type="ECO:0000256" key="4">
    <source>
        <dbReference type="ARBA" id="ARBA00022833"/>
    </source>
</evidence>
<dbReference type="EMBL" id="JQGA01000261">
    <property type="protein sequence ID" value="KGO76409.1"/>
    <property type="molecule type" value="Genomic_DNA"/>
</dbReference>
<evidence type="ECO:0000259" key="9">
    <source>
        <dbReference type="PROSITE" id="PS50808"/>
    </source>
</evidence>
<evidence type="ECO:0000256" key="2">
    <source>
        <dbReference type="ARBA" id="ARBA00022723"/>
    </source>
</evidence>
<keyword evidence="2" id="KW-0479">Metal-binding</keyword>
<evidence type="ECO:0000313" key="11">
    <source>
        <dbReference type="Proteomes" id="UP000030104"/>
    </source>
</evidence>
<dbReference type="PANTHER" id="PTHR23215:SF0">
    <property type="entry name" value="BUB3-INTERACTING AND GLEBS MOTIF-CONTAINING PROTEIN ZNF207"/>
    <property type="match status" value="1"/>
</dbReference>
<feature type="compositionally biased region" description="Pro residues" evidence="7">
    <location>
        <begin position="259"/>
        <end position="269"/>
    </location>
</feature>
<comment type="subcellular location">
    <subcellularLocation>
        <location evidence="1">Nucleus</location>
    </subcellularLocation>
</comment>
<dbReference type="InterPro" id="IPR036236">
    <property type="entry name" value="Znf_C2H2_sf"/>
</dbReference>
<comment type="caution">
    <text evidence="10">The sequence shown here is derived from an EMBL/GenBank/DDBJ whole genome shotgun (WGS) entry which is preliminary data.</text>
</comment>
<evidence type="ECO:0000256" key="1">
    <source>
        <dbReference type="ARBA" id="ARBA00004123"/>
    </source>
</evidence>
<dbReference type="AlphaFoldDB" id="A0A0A2L8W1"/>
<keyword evidence="4" id="KW-0862">Zinc</keyword>
<feature type="compositionally biased region" description="Pro residues" evidence="7">
    <location>
        <begin position="240"/>
        <end position="252"/>
    </location>
</feature>
<proteinExistence type="predicted"/>
<dbReference type="Proteomes" id="UP000030104">
    <property type="component" value="Unassembled WGS sequence"/>
</dbReference>
<keyword evidence="5" id="KW-0539">Nucleus</keyword>
<evidence type="ECO:0000259" key="8">
    <source>
        <dbReference type="PROSITE" id="PS50157"/>
    </source>
</evidence>
<feature type="compositionally biased region" description="Basic and acidic residues" evidence="7">
    <location>
        <begin position="135"/>
        <end position="156"/>
    </location>
</feature>
<dbReference type="PANTHER" id="PTHR23215">
    <property type="entry name" value="ZINC FINGER PROTEIN 207"/>
    <property type="match status" value="1"/>
</dbReference>